<reference evidence="1 2" key="1">
    <citation type="submission" date="2018-06" db="EMBL/GenBank/DDBJ databases">
        <authorList>
            <consortium name="Pathogen Informatics"/>
            <person name="Doyle S."/>
        </authorList>
    </citation>
    <scope>NUCLEOTIDE SEQUENCE [LARGE SCALE GENOMIC DNA]</scope>
    <source>
        <strain evidence="1 2">NCTC11546</strain>
    </source>
</reference>
<dbReference type="Proteomes" id="UP000249891">
    <property type="component" value="Unassembled WGS sequence"/>
</dbReference>
<protein>
    <submittedName>
        <fullName evidence="1">Uncharacterized protein</fullName>
    </submittedName>
</protein>
<sequence length="33" mass="3930">MNNKYKQSILHNEIEDFLLGKGKYFLWTEIEGA</sequence>
<proteinExistence type="predicted"/>
<accession>A0A2X1HJA2</accession>
<gene>
    <name evidence="1" type="ORF">NCTC11546_00090</name>
</gene>
<evidence type="ECO:0000313" key="1">
    <source>
        <dbReference type="EMBL" id="SPV25498.1"/>
    </source>
</evidence>
<organism evidence="1 2">
    <name type="scientific">Capnocytophaga ochracea</name>
    <dbReference type="NCBI Taxonomy" id="1018"/>
    <lineage>
        <taxon>Bacteria</taxon>
        <taxon>Pseudomonadati</taxon>
        <taxon>Bacteroidota</taxon>
        <taxon>Flavobacteriia</taxon>
        <taxon>Flavobacteriales</taxon>
        <taxon>Flavobacteriaceae</taxon>
        <taxon>Capnocytophaga</taxon>
    </lineage>
</organism>
<name>A0A2X1HJA2_CAPOC</name>
<evidence type="ECO:0000313" key="2">
    <source>
        <dbReference type="Proteomes" id="UP000249891"/>
    </source>
</evidence>
<dbReference type="AlphaFoldDB" id="A0A2X1HJA2"/>
<dbReference type="EMBL" id="UARG01000012">
    <property type="protein sequence ID" value="SPV25498.1"/>
    <property type="molecule type" value="Genomic_DNA"/>
</dbReference>